<name>A0A7V2T1P2_LEUMU</name>
<dbReference type="PANTHER" id="PTHR30469:SF15">
    <property type="entry name" value="HLYD FAMILY OF SECRETION PROTEINS"/>
    <property type="match status" value="1"/>
</dbReference>
<dbReference type="AlphaFoldDB" id="A0A7V2T1P2"/>
<dbReference type="PANTHER" id="PTHR30469">
    <property type="entry name" value="MULTIDRUG RESISTANCE PROTEIN MDTA"/>
    <property type="match status" value="1"/>
</dbReference>
<evidence type="ECO:0000313" key="1">
    <source>
        <dbReference type="EMBL" id="HFC93522.1"/>
    </source>
</evidence>
<proteinExistence type="predicted"/>
<dbReference type="Gene3D" id="2.40.420.20">
    <property type="match status" value="1"/>
</dbReference>
<organism evidence="1">
    <name type="scientific">Leucothrix mucor</name>
    <dbReference type="NCBI Taxonomy" id="45248"/>
    <lineage>
        <taxon>Bacteria</taxon>
        <taxon>Pseudomonadati</taxon>
        <taxon>Pseudomonadota</taxon>
        <taxon>Gammaproteobacteria</taxon>
        <taxon>Thiotrichales</taxon>
        <taxon>Thiotrichaceae</taxon>
        <taxon>Leucothrix</taxon>
    </lineage>
</organism>
<accession>A0A7V2T1P2</accession>
<sequence>MKIVTIKFKIFIWGFLINLGLVFPIVSSAANFATVQSSASSSRTILGSTVIPYKTVTLTAQFPGRIMSIAGEVGAKFPTGSLLVKINDDALKAKKGMVNAQLQSAQAALKNSQLQYNREMISPRSKNVGSMPGMGMPSMMDIYFTRPFADAMGTTNTDYNRYTDLMNSATSVTQARTQVMQAMSQLNEISANLKNANSIAPFEGMILKKMVEVGDTVQPGQPLLEFGFIKYLRTKADVPEILVGSLKKGMIIPVKINGRKSQARVAQIYPVADATRHTVVVKFDLKTGINASPGMYAELFLPDAGGLEKSIMTIPKTALIKGRSLPSVLVLDEAKNITKLRLLRLGVDQGNNTVQVITGVKVGEKVVDNPPPGALSGWMPKTSVANQAN</sequence>
<dbReference type="Gene3D" id="1.10.287.470">
    <property type="entry name" value="Helix hairpin bin"/>
    <property type="match status" value="2"/>
</dbReference>
<dbReference type="GO" id="GO:0015562">
    <property type="term" value="F:efflux transmembrane transporter activity"/>
    <property type="evidence" value="ECO:0007669"/>
    <property type="project" value="TreeGrafter"/>
</dbReference>
<dbReference type="Gene3D" id="2.40.30.170">
    <property type="match status" value="1"/>
</dbReference>
<dbReference type="EMBL" id="DRMS01000456">
    <property type="protein sequence ID" value="HFC93522.1"/>
    <property type="molecule type" value="Genomic_DNA"/>
</dbReference>
<dbReference type="GO" id="GO:1990281">
    <property type="term" value="C:efflux pump complex"/>
    <property type="evidence" value="ECO:0007669"/>
    <property type="project" value="TreeGrafter"/>
</dbReference>
<gene>
    <name evidence="1" type="ORF">ENJ51_12000</name>
</gene>
<dbReference type="Proteomes" id="UP000885750">
    <property type="component" value="Unassembled WGS sequence"/>
</dbReference>
<comment type="caution">
    <text evidence="1">The sequence shown here is derived from an EMBL/GenBank/DDBJ whole genome shotgun (WGS) entry which is preliminary data.</text>
</comment>
<reference evidence="1" key="1">
    <citation type="journal article" date="2020" name="mSystems">
        <title>Genome- and Community-Level Interaction Insights into Carbon Utilization and Element Cycling Functions of Hydrothermarchaeota in Hydrothermal Sediment.</title>
        <authorList>
            <person name="Zhou Z."/>
            <person name="Liu Y."/>
            <person name="Xu W."/>
            <person name="Pan J."/>
            <person name="Luo Z.H."/>
            <person name="Li M."/>
        </authorList>
    </citation>
    <scope>NUCLEOTIDE SEQUENCE [LARGE SCALE GENOMIC DNA]</scope>
    <source>
        <strain evidence="1">HyVt-493</strain>
    </source>
</reference>
<dbReference type="SUPFAM" id="SSF111369">
    <property type="entry name" value="HlyD-like secretion proteins"/>
    <property type="match status" value="2"/>
</dbReference>
<protein>
    <submittedName>
        <fullName evidence="1">HlyD family efflux transporter periplasmic adaptor subunit</fullName>
    </submittedName>
</protein>
<dbReference type="Gene3D" id="2.40.50.100">
    <property type="match status" value="2"/>
</dbReference>